<evidence type="ECO:0000313" key="1">
    <source>
        <dbReference type="EMBL" id="EEL68077.1"/>
    </source>
</evidence>
<accession>C2Y1W3</accession>
<dbReference type="InterPro" id="IPR025021">
    <property type="entry name" value="DUF3910"/>
</dbReference>
<evidence type="ECO:0008006" key="2">
    <source>
        <dbReference type="Google" id="ProtNLM"/>
    </source>
</evidence>
<proteinExistence type="predicted"/>
<dbReference type="HOGENOM" id="CLU_161171_0_0_9"/>
<dbReference type="Proteomes" id="UP000001753">
    <property type="component" value="Chromosome"/>
</dbReference>
<dbReference type="Pfam" id="PF13049">
    <property type="entry name" value="DUF3910"/>
    <property type="match status" value="1"/>
</dbReference>
<protein>
    <recommendedName>
        <fullName evidence="2">DUF3910 domain-containing protein</fullName>
    </recommendedName>
</protein>
<comment type="caution">
    <text evidence="1">The sequence shown here is derived from an EMBL/GenBank/DDBJ whole genome shotgun (WGS) entry which is preliminary data.</text>
</comment>
<reference evidence="1" key="1">
    <citation type="journal article" date="2012" name="Genome Res.">
        <title>Genomic characterization of the Bacillus cereus sensu lato species: Backdrop to the evolution of Bacillus anthracis.</title>
        <authorList>
            <person name="Zwick M.E."/>
            <person name="Joseph S.J."/>
            <person name="Didelot X."/>
            <person name="Chen P.E."/>
            <person name="Bishop-Lilly K.A."/>
            <person name="Stewart A.C."/>
            <person name="Willner K."/>
            <person name="Nolan N."/>
            <person name="Lentz S."/>
            <person name="Thomason M.K."/>
            <person name="Sozhamannan S."/>
            <person name="Mateczun A.J."/>
            <person name="Du L."/>
            <person name="Read T.D."/>
        </authorList>
    </citation>
    <scope>NUCLEOTIDE SEQUENCE [LARGE SCALE GENOMIC DNA]</scope>
    <source>
        <strain evidence="1">AH603</strain>
    </source>
</reference>
<sequence>MTAKLQPVLFIESWPLFFYNSYKEVMSMNVQAKVDWVGTPKPYIYKDDVTYDAIAIDFSLTNDDNRYKLIVLKSEENTHYKLVRYGIKPGSQKPFPIDIPFEQEMLPLIKQILNDPYVEAILKEARF</sequence>
<organism evidence="1">
    <name type="scientific">Bacillus mycoides</name>
    <dbReference type="NCBI Taxonomy" id="1405"/>
    <lineage>
        <taxon>Bacteria</taxon>
        <taxon>Bacillati</taxon>
        <taxon>Bacillota</taxon>
        <taxon>Bacilli</taxon>
        <taxon>Bacillales</taxon>
        <taxon>Bacillaceae</taxon>
        <taxon>Bacillus</taxon>
        <taxon>Bacillus cereus group</taxon>
    </lineage>
</organism>
<dbReference type="AlphaFoldDB" id="C2Y1W3"/>
<name>C2Y1W3_BACMY</name>
<dbReference type="EMBL" id="ACMP01000137">
    <property type="protein sequence ID" value="EEL68077.1"/>
    <property type="molecule type" value="Genomic_DNA"/>
</dbReference>
<gene>
    <name evidence="1" type="ORF">bcere0026_49580</name>
</gene>